<dbReference type="PROSITE" id="PS50270">
    <property type="entry name" value="NGF_2"/>
    <property type="match status" value="1"/>
</dbReference>
<dbReference type="EMBL" id="GU076053">
    <property type="protein sequence ID" value="ACY92582.1"/>
    <property type="molecule type" value="mRNA"/>
</dbReference>
<feature type="chain" id="PRO_5003024671" evidence="2 6">
    <location>
        <begin position="27"/>
        <end position="243"/>
    </location>
</feature>
<dbReference type="Pfam" id="PF00243">
    <property type="entry name" value="NGF"/>
    <property type="match status" value="1"/>
</dbReference>
<gene>
    <name evidence="6" type="primary">LOC100313666</name>
</gene>
<dbReference type="Gene3D" id="2.10.90.10">
    <property type="entry name" value="Cystine-knot cytokines"/>
    <property type="match status" value="1"/>
</dbReference>
<name>D1LX76_SACKO</name>
<evidence type="ECO:0000256" key="2">
    <source>
        <dbReference type="SAM" id="SignalP"/>
    </source>
</evidence>
<keyword evidence="2 6" id="KW-0732">Signal</keyword>
<dbReference type="GeneID" id="100313666"/>
<dbReference type="KEGG" id="sko:100313666"/>
<evidence type="ECO:0000256" key="1">
    <source>
        <dbReference type="SAM" id="MobiDB-lite"/>
    </source>
</evidence>
<organism evidence="4">
    <name type="scientific">Saccoglossus kowalevskii</name>
    <name type="common">Acorn worm</name>
    <dbReference type="NCBI Taxonomy" id="10224"/>
    <lineage>
        <taxon>Eukaryota</taxon>
        <taxon>Metazoa</taxon>
        <taxon>Hemichordata</taxon>
        <taxon>Enteropneusta</taxon>
        <taxon>Harrimaniidae</taxon>
        <taxon>Saccoglossus</taxon>
    </lineage>
</organism>
<dbReference type="Proteomes" id="UP000694865">
    <property type="component" value="Unplaced"/>
</dbReference>
<dbReference type="InterPro" id="IPR002072">
    <property type="entry name" value="Nerve_growth_factor-rel"/>
</dbReference>
<evidence type="ECO:0000259" key="3">
    <source>
        <dbReference type="Pfam" id="PF00243"/>
    </source>
</evidence>
<evidence type="ECO:0000313" key="4">
    <source>
        <dbReference type="EMBL" id="ACY92582.1"/>
    </source>
</evidence>
<reference evidence="6" key="2">
    <citation type="submission" date="2025-05" db="UniProtKB">
        <authorList>
            <consortium name="RefSeq"/>
        </authorList>
    </citation>
    <scope>IDENTIFICATION</scope>
</reference>
<reference evidence="4" key="1">
    <citation type="submission" date="2009-10" db="EMBL/GenBank/DDBJ databases">
        <authorList>
            <person name="Freeman R.M.Jr."/>
            <person name="Wu M.M."/>
            <person name="Gerhart J.J."/>
        </authorList>
    </citation>
    <scope>NUCLEOTIDE SEQUENCE</scope>
</reference>
<protein>
    <submittedName>
        <fullName evidence="4 6">Nerve growth factor-like protein</fullName>
    </submittedName>
</protein>
<feature type="signal peptide" evidence="2 6">
    <location>
        <begin position="1"/>
        <end position="26"/>
    </location>
</feature>
<dbReference type="GO" id="GO:0005102">
    <property type="term" value="F:signaling receptor binding"/>
    <property type="evidence" value="ECO:0007669"/>
    <property type="project" value="InterPro"/>
</dbReference>
<accession>D1LX76</accession>
<dbReference type="OrthoDB" id="10040891at2759"/>
<dbReference type="InterPro" id="IPR029034">
    <property type="entry name" value="Cystine-knot_cytokine"/>
</dbReference>
<feature type="region of interest" description="Disordered" evidence="1">
    <location>
        <begin position="125"/>
        <end position="145"/>
    </location>
</feature>
<sequence>MNSTLLIRVTLSVLFMSTLIFHNGLAGSIPTTGISKASHEPLAPVGPSSNLCRPDNGMLQLVLHDLTERMIWNMQKSESTELSELQIHVIRSSVNGFYKDIKDHPAINSDRVMFAPQKPDLLPDINSPILTGGGSPNDDDSSGIEKRNRPFQEVCRSSNEWIQLTHGSNEESDLVEVYQNQWFHVTRCRNQSSPCTGIAEMYTSRCKEKQSWTNAYVKTLDSDAYSWQWISITTCCTCVISEN</sequence>
<keyword evidence="5" id="KW-1185">Reference proteome</keyword>
<dbReference type="AlphaFoldDB" id="D1LX76"/>
<proteinExistence type="evidence at transcript level"/>
<evidence type="ECO:0000313" key="5">
    <source>
        <dbReference type="Proteomes" id="UP000694865"/>
    </source>
</evidence>
<evidence type="ECO:0000313" key="6">
    <source>
        <dbReference type="RefSeq" id="NP_001161597.1"/>
    </source>
</evidence>
<dbReference type="RefSeq" id="NP_001161597.1">
    <property type="nucleotide sequence ID" value="NM_001168125.1"/>
</dbReference>
<feature type="domain" description="Nerve growth factor-related" evidence="3">
    <location>
        <begin position="176"/>
        <end position="242"/>
    </location>
</feature>
<dbReference type="SUPFAM" id="SSF57501">
    <property type="entry name" value="Cystine-knot cytokines"/>
    <property type="match status" value="1"/>
</dbReference>